<protein>
    <submittedName>
        <fullName evidence="7">33 kDa inner dynein arm light chain, axonemal, putative</fullName>
    </submittedName>
</protein>
<evidence type="ECO:0000256" key="4">
    <source>
        <dbReference type="ARBA" id="ARBA00038114"/>
    </source>
</evidence>
<dbReference type="GO" id="GO:0005930">
    <property type="term" value="C:axoneme"/>
    <property type="evidence" value="ECO:0007669"/>
    <property type="project" value="TreeGrafter"/>
</dbReference>
<dbReference type="Proteomes" id="UP000007800">
    <property type="component" value="Unassembled WGS sequence"/>
</dbReference>
<accession>C5LRZ6</accession>
<evidence type="ECO:0000256" key="3">
    <source>
        <dbReference type="ARBA" id="ARBA00023175"/>
    </source>
</evidence>
<name>C5LRZ6_PERM5</name>
<dbReference type="OMA" id="GICPIRY"/>
<evidence type="ECO:0000256" key="5">
    <source>
        <dbReference type="SAM" id="Coils"/>
    </source>
</evidence>
<dbReference type="OrthoDB" id="273640at2759"/>
<dbReference type="RefSeq" id="XP_002767750.1">
    <property type="nucleotide sequence ID" value="XM_002767704.1"/>
</dbReference>
<dbReference type="AlphaFoldDB" id="C5LRZ6"/>
<dbReference type="EMBL" id="GG685006">
    <property type="protein sequence ID" value="EER00468.1"/>
    <property type="molecule type" value="Genomic_DNA"/>
</dbReference>
<keyword evidence="3" id="KW-0505">Motor protein</keyword>
<evidence type="ECO:0000256" key="6">
    <source>
        <dbReference type="SAM" id="MobiDB-lite"/>
    </source>
</evidence>
<comment type="similarity">
    <text evidence="4">Belongs to the inner dynein arm light chain family.</text>
</comment>
<dbReference type="PANTHER" id="PTHR13183">
    <property type="entry name" value="AXONEMAL INNER ARM DYNEIN LIGHT CHAIN 28"/>
    <property type="match status" value="1"/>
</dbReference>
<keyword evidence="8" id="KW-1185">Reference proteome</keyword>
<sequence length="266" mass="30519">MTALVLAQKSPRDSLVRYDPPQDIGVAPDPPVDPEEDELEYLGIEATDPDKAIADAIAAQLTESAELPAMDSKPTTKDVLHILLPPREWSENGRHIMQYVNDQPSTRMDVIALQEALDGKLVERQAREIGICPVREELYGQCFDELIRQVTLDCPERGLLLLRIRNEIRMTIAAYRTLYHSSVVFGTRKQLQGEEGKEEAEQKLEELREKKRALADKLAQLERRCEAVERRENERNSIEAKRRKEEIDFLEHQGQHLRTFLDGLEK</sequence>
<reference evidence="7 8" key="1">
    <citation type="submission" date="2008-07" db="EMBL/GenBank/DDBJ databases">
        <authorList>
            <person name="El-Sayed N."/>
            <person name="Caler E."/>
            <person name="Inman J."/>
            <person name="Amedeo P."/>
            <person name="Hass B."/>
            <person name="Wortman J."/>
        </authorList>
    </citation>
    <scope>NUCLEOTIDE SEQUENCE [LARGE SCALE GENOMIC DNA]</scope>
    <source>
        <strain evidence="8">ATCC 50983 / TXsc</strain>
    </source>
</reference>
<feature type="region of interest" description="Disordered" evidence="6">
    <location>
        <begin position="1"/>
        <end position="35"/>
    </location>
</feature>
<evidence type="ECO:0000313" key="8">
    <source>
        <dbReference type="Proteomes" id="UP000007800"/>
    </source>
</evidence>
<proteinExistence type="inferred from homology"/>
<gene>
    <name evidence="7" type="ORF">Pmar_PMAR018351</name>
</gene>
<evidence type="ECO:0000256" key="2">
    <source>
        <dbReference type="ARBA" id="ARBA00023054"/>
    </source>
</evidence>
<dbReference type="GO" id="GO:0030286">
    <property type="term" value="C:dynein complex"/>
    <property type="evidence" value="ECO:0007669"/>
    <property type="project" value="UniProtKB-KW"/>
</dbReference>
<dbReference type="GeneID" id="9043542"/>
<keyword evidence="2 5" id="KW-0175">Coiled coil</keyword>
<evidence type="ECO:0000313" key="7">
    <source>
        <dbReference type="EMBL" id="EER00468.1"/>
    </source>
</evidence>
<keyword evidence="1" id="KW-0243">Dynein</keyword>
<feature type="coiled-coil region" evidence="5">
    <location>
        <begin position="190"/>
        <end position="248"/>
    </location>
</feature>
<organism evidence="8">
    <name type="scientific">Perkinsus marinus (strain ATCC 50983 / TXsc)</name>
    <dbReference type="NCBI Taxonomy" id="423536"/>
    <lineage>
        <taxon>Eukaryota</taxon>
        <taxon>Sar</taxon>
        <taxon>Alveolata</taxon>
        <taxon>Perkinsozoa</taxon>
        <taxon>Perkinsea</taxon>
        <taxon>Perkinsida</taxon>
        <taxon>Perkinsidae</taxon>
        <taxon>Perkinsus</taxon>
    </lineage>
</organism>
<evidence type="ECO:0000256" key="1">
    <source>
        <dbReference type="ARBA" id="ARBA00023017"/>
    </source>
</evidence>
<dbReference type="GO" id="GO:0045504">
    <property type="term" value="F:dynein heavy chain binding"/>
    <property type="evidence" value="ECO:0007669"/>
    <property type="project" value="TreeGrafter"/>
</dbReference>
<dbReference type="InParanoid" id="C5LRZ6"/>
<dbReference type="PANTHER" id="PTHR13183:SF0">
    <property type="entry name" value="AXONEMAL DYNEIN LIGHT INTERMEDIATE POLYPEPTIDE 1"/>
    <property type="match status" value="1"/>
</dbReference>
<dbReference type="Pfam" id="PF10211">
    <property type="entry name" value="Ax_dynein_light"/>
    <property type="match status" value="1"/>
</dbReference>
<dbReference type="InterPro" id="IPR019347">
    <property type="entry name" value="Axonemal_dynein_light_chain"/>
</dbReference>